<name>A0ABD0JY76_9CAEN</name>
<dbReference type="AlphaFoldDB" id="A0ABD0JY76"/>
<dbReference type="EMBL" id="JACVVK020000290">
    <property type="protein sequence ID" value="KAK7480022.1"/>
    <property type="molecule type" value="Genomic_DNA"/>
</dbReference>
<keyword evidence="4" id="KW-0813">Transport</keyword>
<evidence type="ECO:0000256" key="7">
    <source>
        <dbReference type="SAM" id="Phobius"/>
    </source>
</evidence>
<dbReference type="Pfam" id="PF09451">
    <property type="entry name" value="ATG27"/>
    <property type="match status" value="1"/>
</dbReference>
<comment type="subcellular location">
    <subcellularLocation>
        <location evidence="1">Preautophagosomal structure membrane</location>
        <topology evidence="1">Single-pass type I membrane protein</topology>
    </subcellularLocation>
</comment>
<evidence type="ECO:0000313" key="9">
    <source>
        <dbReference type="EMBL" id="KAK7480022.1"/>
    </source>
</evidence>
<dbReference type="InterPro" id="IPR018939">
    <property type="entry name" value="Autophagy-rel_prot_27"/>
</dbReference>
<dbReference type="GO" id="GO:0015031">
    <property type="term" value="P:protein transport"/>
    <property type="evidence" value="ECO:0007669"/>
    <property type="project" value="UniProtKB-KW"/>
</dbReference>
<dbReference type="GO" id="GO:0000139">
    <property type="term" value="C:Golgi membrane"/>
    <property type="evidence" value="ECO:0007669"/>
    <property type="project" value="UniProtKB-SubCell"/>
</dbReference>
<dbReference type="Gene3D" id="2.70.130.10">
    <property type="entry name" value="Mannose-6-phosphate receptor binding domain"/>
    <property type="match status" value="1"/>
</dbReference>
<evidence type="ECO:0000256" key="5">
    <source>
        <dbReference type="ARBA" id="ARBA00022989"/>
    </source>
</evidence>
<dbReference type="InterPro" id="IPR009011">
    <property type="entry name" value="Man6P_isomerase_rcpt-bd_dom_sf"/>
</dbReference>
<sequence>MEMFLLLVFSLSFLAAHAEKSSSVGGVICGVSGFDVSNLTARTWTLQADKAFCLVPKTASSTVPDDGCLISMAFCKSVSTPATCAGDAAVCESYTKDNSTYKLATYDDNNQPFNISVPVASGEGFHTSYLPGENYTTAENASCKLQTVMTFVCNSTAFWNLDASVKAQSVPVKPKIQYDAQRCLYNLTFQFAGACPVIVPSSQVPVLSAGSVLLLIFFVSMIMYFVLGCFVNIARGKTGQEIVPHHMFWTMLPVYIMEGIQFTLSCGQRQAGKTYESI</sequence>
<dbReference type="GO" id="GO:0034045">
    <property type="term" value="C:phagophore assembly site membrane"/>
    <property type="evidence" value="ECO:0007669"/>
    <property type="project" value="UniProtKB-SubCell"/>
</dbReference>
<keyword evidence="2 7" id="KW-0812">Transmembrane</keyword>
<protein>
    <recommendedName>
        <fullName evidence="11">Cation-dependent mannose-6-phosphate receptor</fullName>
    </recommendedName>
</protein>
<evidence type="ECO:0000256" key="8">
    <source>
        <dbReference type="SAM" id="SignalP"/>
    </source>
</evidence>
<evidence type="ECO:0000256" key="1">
    <source>
        <dbReference type="ARBA" id="ARBA00004472"/>
    </source>
</evidence>
<proteinExistence type="predicted"/>
<comment type="caution">
    <text evidence="9">The sequence shown here is derived from an EMBL/GenBank/DDBJ whole genome shotgun (WGS) entry which is preliminary data.</text>
</comment>
<dbReference type="PANTHER" id="PTHR15071">
    <property type="entry name" value="MANNOSE-6-PHOSPHATE RECEPTOR FAMILY MEMBER"/>
    <property type="match status" value="1"/>
</dbReference>
<dbReference type="Proteomes" id="UP001519460">
    <property type="component" value="Unassembled WGS sequence"/>
</dbReference>
<feature type="signal peptide" evidence="8">
    <location>
        <begin position="1"/>
        <end position="18"/>
    </location>
</feature>
<evidence type="ECO:0000313" key="10">
    <source>
        <dbReference type="Proteomes" id="UP001519460"/>
    </source>
</evidence>
<evidence type="ECO:0000256" key="4">
    <source>
        <dbReference type="ARBA" id="ARBA00022927"/>
    </source>
</evidence>
<organism evidence="9 10">
    <name type="scientific">Batillaria attramentaria</name>
    <dbReference type="NCBI Taxonomy" id="370345"/>
    <lineage>
        <taxon>Eukaryota</taxon>
        <taxon>Metazoa</taxon>
        <taxon>Spiralia</taxon>
        <taxon>Lophotrochozoa</taxon>
        <taxon>Mollusca</taxon>
        <taxon>Gastropoda</taxon>
        <taxon>Caenogastropoda</taxon>
        <taxon>Sorbeoconcha</taxon>
        <taxon>Cerithioidea</taxon>
        <taxon>Batillariidae</taxon>
        <taxon>Batillaria</taxon>
    </lineage>
</organism>
<accession>A0ABD0JY76</accession>
<keyword evidence="5 7" id="KW-1133">Transmembrane helix</keyword>
<reference evidence="9 10" key="1">
    <citation type="journal article" date="2023" name="Sci. Data">
        <title>Genome assembly of the Korean intertidal mud-creeper Batillaria attramentaria.</title>
        <authorList>
            <person name="Patra A.K."/>
            <person name="Ho P.T."/>
            <person name="Jun S."/>
            <person name="Lee S.J."/>
            <person name="Kim Y."/>
            <person name="Won Y.J."/>
        </authorList>
    </citation>
    <scope>NUCLEOTIDE SEQUENCE [LARGE SCALE GENOMIC DNA]</scope>
    <source>
        <strain evidence="9">Wonlab-2016</strain>
    </source>
</reference>
<keyword evidence="4" id="KW-0653">Protein transport</keyword>
<dbReference type="PANTHER" id="PTHR15071:SF0">
    <property type="entry name" value="MANNOSE 6-PHOSPHATE RECEPTOR-LIKE PROTEIN 1"/>
    <property type="match status" value="1"/>
</dbReference>
<evidence type="ECO:0000256" key="3">
    <source>
        <dbReference type="ARBA" id="ARBA00022729"/>
    </source>
</evidence>
<dbReference type="SUPFAM" id="SSF50911">
    <property type="entry name" value="Mannose 6-phosphate receptor domain"/>
    <property type="match status" value="1"/>
</dbReference>
<keyword evidence="10" id="KW-1185">Reference proteome</keyword>
<gene>
    <name evidence="9" type="ORF">BaRGS_00028755</name>
</gene>
<evidence type="ECO:0000256" key="6">
    <source>
        <dbReference type="ARBA" id="ARBA00023136"/>
    </source>
</evidence>
<feature type="transmembrane region" description="Helical" evidence="7">
    <location>
        <begin position="206"/>
        <end position="227"/>
    </location>
</feature>
<evidence type="ECO:0000256" key="2">
    <source>
        <dbReference type="ARBA" id="ARBA00022692"/>
    </source>
</evidence>
<evidence type="ECO:0008006" key="11">
    <source>
        <dbReference type="Google" id="ProtNLM"/>
    </source>
</evidence>
<keyword evidence="3 8" id="KW-0732">Signal</keyword>
<keyword evidence="6 7" id="KW-0472">Membrane</keyword>
<feature type="chain" id="PRO_5044853477" description="Cation-dependent mannose-6-phosphate receptor" evidence="8">
    <location>
        <begin position="19"/>
        <end position="278"/>
    </location>
</feature>